<dbReference type="GO" id="GO:0006310">
    <property type="term" value="P:DNA recombination"/>
    <property type="evidence" value="ECO:0007669"/>
    <property type="project" value="UniProtKB-KW"/>
</dbReference>
<dbReference type="STRING" id="749222.Nitsa_0788"/>
<comment type="function">
    <text evidence="1">Involved in DNA recombination.</text>
</comment>
<dbReference type="OrthoDB" id="9765111at2"/>
<evidence type="ECO:0000256" key="5">
    <source>
        <dbReference type="SAM" id="Coils"/>
    </source>
</evidence>
<reference evidence="9" key="2">
    <citation type="submission" date="2011-01" db="EMBL/GenBank/DDBJ databases">
        <title>The complete genome of Nitratifractor salsuginis DSM 16511.</title>
        <authorList>
            <consortium name="US DOE Joint Genome Institute (JGI-PGF)"/>
            <person name="Lucas S."/>
            <person name="Copeland A."/>
            <person name="Lapidus A."/>
            <person name="Bruce D."/>
            <person name="Goodwin L."/>
            <person name="Pitluck S."/>
            <person name="Kyrpides N."/>
            <person name="Mavromatis K."/>
            <person name="Ivanova N."/>
            <person name="Mikhailova N."/>
            <person name="Zeytun A."/>
            <person name="Detter J.C."/>
            <person name="Tapia R."/>
            <person name="Han C."/>
            <person name="Land M."/>
            <person name="Hauser L."/>
            <person name="Markowitz V."/>
            <person name="Cheng J.-F."/>
            <person name="Hugenholtz P."/>
            <person name="Woyke T."/>
            <person name="Wu D."/>
            <person name="Tindall B."/>
            <person name="Schuetze A."/>
            <person name="Brambilla E."/>
            <person name="Klenk H.-P."/>
            <person name="Eisen J.A."/>
        </authorList>
    </citation>
    <scope>NUCLEOTIDE SEQUENCE [LARGE SCALE GENOMIC DNA]</scope>
    <source>
        <strain evidence="9">DSM 16511 / JCM 12458 / E9I37-1</strain>
    </source>
</reference>
<evidence type="ECO:0000256" key="2">
    <source>
        <dbReference type="ARBA" id="ARBA00009840"/>
    </source>
</evidence>
<dbReference type="AlphaFoldDB" id="E6X2B8"/>
<keyword evidence="9" id="KW-1185">Reference proteome</keyword>
<sequence length="478" mass="55806">MELHIDPEQLRNLLWLLGGFVGGVLLTTLWAWRLASLRRRRWEEERQTFEERLAESEIREVQQQERLSRLEQERIRLLTELKRIPELRGELEEAQRRLDLGAEERSELEREAERLQTRLEEQERHYRQLTEELKEARETQRKEFERLASQIMERNALRFKAVSQEGVAQILKPLQQQVESFRKRIDEVHGEESRELASLLGEIRTLRELNQRIGKEAENLTRALKGESKTQGIWGEMVLERILEASGLRRGEEFEREVSLQDGQNRRFRPDVIVHLPGGRDIVIDAKTSLRAYERYVNAESEEERHLHARAHLSAVKEHIAALAEKNYAGLEGIETLDFIFMFLPIEGALSLALQEDPGLYERALERKIVLVSPTTLLVALRAVESSWKRERQNRNAREIARRAGALYDKFALFATDLEKLGRQIETTQGTYRTLWNRLGQGKGNILRQIEGLRELGASTSKELPPKLREELEEEPQS</sequence>
<dbReference type="RefSeq" id="WP_013553747.1">
    <property type="nucleotide sequence ID" value="NC_014935.1"/>
</dbReference>
<dbReference type="InterPro" id="IPR003798">
    <property type="entry name" value="DNA_recombination_RmuC"/>
</dbReference>
<evidence type="ECO:0000256" key="7">
    <source>
        <dbReference type="SAM" id="Phobius"/>
    </source>
</evidence>
<evidence type="ECO:0000313" key="9">
    <source>
        <dbReference type="Proteomes" id="UP000008633"/>
    </source>
</evidence>
<keyword evidence="3 5" id="KW-0175">Coiled coil</keyword>
<gene>
    <name evidence="8" type="ordered locus">Nitsa_0788</name>
</gene>
<proteinExistence type="inferred from homology"/>
<keyword evidence="7" id="KW-0812">Transmembrane</keyword>
<dbReference type="Pfam" id="PF02646">
    <property type="entry name" value="RmuC"/>
    <property type="match status" value="1"/>
</dbReference>
<dbReference type="PANTHER" id="PTHR30563:SF0">
    <property type="entry name" value="DNA RECOMBINATION PROTEIN RMUC"/>
    <property type="match status" value="1"/>
</dbReference>
<name>E6X2B8_NITSE</name>
<dbReference type="eggNOG" id="COG1322">
    <property type="taxonomic scope" value="Bacteria"/>
</dbReference>
<accession>E6X2B8</accession>
<organism evidence="8 9">
    <name type="scientific">Nitratifractor salsuginis (strain DSM 16511 / JCM 12458 / E9I37-1)</name>
    <dbReference type="NCBI Taxonomy" id="749222"/>
    <lineage>
        <taxon>Bacteria</taxon>
        <taxon>Pseudomonadati</taxon>
        <taxon>Campylobacterota</taxon>
        <taxon>Epsilonproteobacteria</taxon>
        <taxon>Campylobacterales</taxon>
        <taxon>Sulfurovaceae</taxon>
        <taxon>Nitratifractor</taxon>
    </lineage>
</organism>
<dbReference type="EMBL" id="CP002452">
    <property type="protein sequence ID" value="ADV46053.1"/>
    <property type="molecule type" value="Genomic_DNA"/>
</dbReference>
<evidence type="ECO:0000256" key="6">
    <source>
        <dbReference type="SAM" id="MobiDB-lite"/>
    </source>
</evidence>
<keyword evidence="7" id="KW-0472">Membrane</keyword>
<feature type="region of interest" description="Disordered" evidence="6">
    <location>
        <begin position="458"/>
        <end position="478"/>
    </location>
</feature>
<feature type="transmembrane region" description="Helical" evidence="7">
    <location>
        <begin position="12"/>
        <end position="32"/>
    </location>
</feature>
<evidence type="ECO:0000256" key="3">
    <source>
        <dbReference type="ARBA" id="ARBA00023054"/>
    </source>
</evidence>
<protein>
    <recommendedName>
        <fullName evidence="10">DNA recombination protein RmuC</fullName>
    </recommendedName>
</protein>
<feature type="coiled-coil region" evidence="5">
    <location>
        <begin position="39"/>
        <end position="150"/>
    </location>
</feature>
<dbReference type="HOGENOM" id="CLU_024057_0_0_7"/>
<reference evidence="8 9" key="1">
    <citation type="journal article" date="2011" name="Stand. Genomic Sci.">
        <title>Complete genome sequence of Nitratifractor salsuginis type strain (E9I37-1).</title>
        <authorList>
            <person name="Anderson I."/>
            <person name="Sikorski J."/>
            <person name="Zeytun A."/>
            <person name="Nolan M."/>
            <person name="Lapidus A."/>
            <person name="Lucas S."/>
            <person name="Hammon N."/>
            <person name="Deshpande S."/>
            <person name="Cheng J.F."/>
            <person name="Tapia R."/>
            <person name="Han C."/>
            <person name="Goodwin L."/>
            <person name="Pitluck S."/>
            <person name="Liolios K."/>
            <person name="Pagani I."/>
            <person name="Ivanova N."/>
            <person name="Huntemann M."/>
            <person name="Mavromatis K."/>
            <person name="Ovchinikova G."/>
            <person name="Pati A."/>
            <person name="Chen A."/>
            <person name="Palaniappan K."/>
            <person name="Land M."/>
            <person name="Hauser L."/>
            <person name="Brambilla E.M."/>
            <person name="Ngatchou-Djao O.D."/>
            <person name="Rohde M."/>
            <person name="Tindall B.J."/>
            <person name="Goker M."/>
            <person name="Detter J.C."/>
            <person name="Woyke T."/>
            <person name="Bristow J."/>
            <person name="Eisen J.A."/>
            <person name="Markowitz V."/>
            <person name="Hugenholtz P."/>
            <person name="Klenk H.P."/>
            <person name="Kyrpides N.C."/>
        </authorList>
    </citation>
    <scope>NUCLEOTIDE SEQUENCE [LARGE SCALE GENOMIC DNA]</scope>
    <source>
        <strain evidence="9">DSM 16511 / JCM 12458 / E9I37-1</strain>
    </source>
</reference>
<evidence type="ECO:0000313" key="8">
    <source>
        <dbReference type="EMBL" id="ADV46053.1"/>
    </source>
</evidence>
<keyword evidence="7" id="KW-1133">Transmembrane helix</keyword>
<dbReference type="KEGG" id="nsa:Nitsa_0788"/>
<dbReference type="PANTHER" id="PTHR30563">
    <property type="entry name" value="DNA RECOMBINATION PROTEIN RMUC"/>
    <property type="match status" value="1"/>
</dbReference>
<evidence type="ECO:0000256" key="1">
    <source>
        <dbReference type="ARBA" id="ARBA00003416"/>
    </source>
</evidence>
<keyword evidence="4" id="KW-0233">DNA recombination</keyword>
<evidence type="ECO:0000256" key="4">
    <source>
        <dbReference type="ARBA" id="ARBA00023172"/>
    </source>
</evidence>
<comment type="similarity">
    <text evidence="2">Belongs to the RmuC family.</text>
</comment>
<evidence type="ECO:0008006" key="10">
    <source>
        <dbReference type="Google" id="ProtNLM"/>
    </source>
</evidence>
<dbReference type="Proteomes" id="UP000008633">
    <property type="component" value="Chromosome"/>
</dbReference>